<feature type="compositionally biased region" description="Pro residues" evidence="1">
    <location>
        <begin position="107"/>
        <end position="117"/>
    </location>
</feature>
<proteinExistence type="predicted"/>
<gene>
    <name evidence="3" type="ORF">IF188_15325</name>
</gene>
<organism evidence="3 4">
    <name type="scientific">Microbacterium helvum</name>
    <dbReference type="NCBI Taxonomy" id="2773713"/>
    <lineage>
        <taxon>Bacteria</taxon>
        <taxon>Bacillati</taxon>
        <taxon>Actinomycetota</taxon>
        <taxon>Actinomycetes</taxon>
        <taxon>Micrococcales</taxon>
        <taxon>Microbacteriaceae</taxon>
        <taxon>Microbacterium</taxon>
    </lineage>
</organism>
<evidence type="ECO:0000313" key="4">
    <source>
        <dbReference type="Proteomes" id="UP000598426"/>
    </source>
</evidence>
<accession>A0ABR8NQY8</accession>
<dbReference type="Proteomes" id="UP000598426">
    <property type="component" value="Unassembled WGS sequence"/>
</dbReference>
<keyword evidence="4" id="KW-1185">Reference proteome</keyword>
<dbReference type="EMBL" id="JACXZS010000010">
    <property type="protein sequence ID" value="MBD3943066.1"/>
    <property type="molecule type" value="Genomic_DNA"/>
</dbReference>
<dbReference type="RefSeq" id="WP_191172664.1">
    <property type="nucleotide sequence ID" value="NZ_JACXZS010000010.1"/>
</dbReference>
<sequence length="281" mass="29188">MSTPTDPPQDELRALRARAYGPDADIQDDPVALARLRELEDVRRAASVERIASPVAEESMDAAAPAVPSGSLPVAPIPTPDTPDAPDTADTPASGDAPDANTSTAAPAPPDGIPDPEPATRRPWWRRRIPLLWAASVVAALVAGAGLMLWMQGIDSGHIAVLHVDPDEDWPETWGAPTEGALTFEAFHGLTVLSQPQPAFGDGLDTVPCLTVFSAIEGTITYGGGSCGAGPFPATAAFVIDTHSPAELREAFGIGTALQFVLDGDRVHVYAKGPGALQSTP</sequence>
<comment type="caution">
    <text evidence="3">The sequence shown here is derived from an EMBL/GenBank/DDBJ whole genome shotgun (WGS) entry which is preliminary data.</text>
</comment>
<name>A0ABR8NQY8_9MICO</name>
<feature type="compositionally biased region" description="Low complexity" evidence="1">
    <location>
        <begin position="85"/>
        <end position="100"/>
    </location>
</feature>
<protein>
    <recommendedName>
        <fullName evidence="5">Spermidine/putrescine ABC transporter permease</fullName>
    </recommendedName>
</protein>
<keyword evidence="2" id="KW-0472">Membrane</keyword>
<evidence type="ECO:0008006" key="5">
    <source>
        <dbReference type="Google" id="ProtNLM"/>
    </source>
</evidence>
<evidence type="ECO:0000313" key="3">
    <source>
        <dbReference type="EMBL" id="MBD3943066.1"/>
    </source>
</evidence>
<keyword evidence="2" id="KW-0812">Transmembrane</keyword>
<keyword evidence="2" id="KW-1133">Transmembrane helix</keyword>
<feature type="transmembrane region" description="Helical" evidence="2">
    <location>
        <begin position="131"/>
        <end position="151"/>
    </location>
</feature>
<evidence type="ECO:0000256" key="1">
    <source>
        <dbReference type="SAM" id="MobiDB-lite"/>
    </source>
</evidence>
<evidence type="ECO:0000256" key="2">
    <source>
        <dbReference type="SAM" id="Phobius"/>
    </source>
</evidence>
<feature type="region of interest" description="Disordered" evidence="1">
    <location>
        <begin position="50"/>
        <end position="121"/>
    </location>
</feature>
<reference evidence="3 4" key="1">
    <citation type="submission" date="2020-09" db="EMBL/GenBank/DDBJ databases">
        <title>Isolation and identification of active actinomycetes.</title>
        <authorList>
            <person name="Li X."/>
        </authorList>
    </citation>
    <scope>NUCLEOTIDE SEQUENCE [LARGE SCALE GENOMIC DNA]</scope>
    <source>
        <strain evidence="3 4">NEAU-LLC</strain>
    </source>
</reference>